<reference evidence="3" key="1">
    <citation type="journal article" date="2014" name="Proc. Natl. Acad. Sci. U.S.A.">
        <title>Extensive sampling of basidiomycete genomes demonstrates inadequacy of the white-rot/brown-rot paradigm for wood decay fungi.</title>
        <authorList>
            <person name="Riley R."/>
            <person name="Salamov A.A."/>
            <person name="Brown D.W."/>
            <person name="Nagy L.G."/>
            <person name="Floudas D."/>
            <person name="Held B.W."/>
            <person name="Levasseur A."/>
            <person name="Lombard V."/>
            <person name="Morin E."/>
            <person name="Otillar R."/>
            <person name="Lindquist E.A."/>
            <person name="Sun H."/>
            <person name="LaButti K.M."/>
            <person name="Schmutz J."/>
            <person name="Jabbour D."/>
            <person name="Luo H."/>
            <person name="Baker S.E."/>
            <person name="Pisabarro A.G."/>
            <person name="Walton J.D."/>
            <person name="Blanchette R.A."/>
            <person name="Henrissat B."/>
            <person name="Martin F."/>
            <person name="Cullen D."/>
            <person name="Hibbett D.S."/>
            <person name="Grigoriev I.V."/>
        </authorList>
    </citation>
    <scope>NUCLEOTIDE SEQUENCE [LARGE SCALE GENOMIC DNA]</scope>
    <source>
        <strain evidence="3">MUCL 33604</strain>
    </source>
</reference>
<organism evidence="2 3">
    <name type="scientific">Jaapia argillacea MUCL 33604</name>
    <dbReference type="NCBI Taxonomy" id="933084"/>
    <lineage>
        <taxon>Eukaryota</taxon>
        <taxon>Fungi</taxon>
        <taxon>Dikarya</taxon>
        <taxon>Basidiomycota</taxon>
        <taxon>Agaricomycotina</taxon>
        <taxon>Agaricomycetes</taxon>
        <taxon>Agaricomycetidae</taxon>
        <taxon>Jaapiales</taxon>
        <taxon>Jaapiaceae</taxon>
        <taxon>Jaapia</taxon>
    </lineage>
</organism>
<dbReference type="Proteomes" id="UP000027265">
    <property type="component" value="Unassembled WGS sequence"/>
</dbReference>
<feature type="region of interest" description="Disordered" evidence="1">
    <location>
        <begin position="40"/>
        <end position="69"/>
    </location>
</feature>
<evidence type="ECO:0000313" key="3">
    <source>
        <dbReference type="Proteomes" id="UP000027265"/>
    </source>
</evidence>
<sequence>MIKDSLSKAFPGQGWDAMLELLGTAWVQSKKSFKYCQGQHASLIRDRNKGRRDDDEGVEGEPLNKKGKGTARLPLVGTVLVVPNMTKMKQDTRQVDSVKPEDPFW</sequence>
<protein>
    <submittedName>
        <fullName evidence="2">Uncharacterized protein</fullName>
    </submittedName>
</protein>
<evidence type="ECO:0000313" key="2">
    <source>
        <dbReference type="EMBL" id="KDQ64959.1"/>
    </source>
</evidence>
<dbReference type="AlphaFoldDB" id="A0A067QDF6"/>
<keyword evidence="3" id="KW-1185">Reference proteome</keyword>
<dbReference type="EMBL" id="KL197709">
    <property type="protein sequence ID" value="KDQ64959.1"/>
    <property type="molecule type" value="Genomic_DNA"/>
</dbReference>
<dbReference type="InParanoid" id="A0A067QDF6"/>
<name>A0A067QDF6_9AGAM</name>
<evidence type="ECO:0000256" key="1">
    <source>
        <dbReference type="SAM" id="MobiDB-lite"/>
    </source>
</evidence>
<feature type="compositionally biased region" description="Basic and acidic residues" evidence="1">
    <location>
        <begin position="43"/>
        <end position="54"/>
    </location>
</feature>
<accession>A0A067QDF6</accession>
<gene>
    <name evidence="2" type="ORF">JAAARDRAFT_43796</name>
</gene>
<dbReference type="HOGENOM" id="CLU_2236981_0_0_1"/>
<proteinExistence type="predicted"/>